<sequence>MMLNDAGQNMAMCMMEQCEYLQIVLQSMSTALLFLQFTASTLMDWRSDPTQYGPPGLLLPYMLPDTLGIGLAELVPKAMPTGLLEECTGEGSSSSVAEVSVLSCANTTADSDHELAFNRINGPTPEQ</sequence>
<gene>
    <name evidence="1" type="ORF">PGLA2088_LOCUS22185</name>
</gene>
<proteinExistence type="predicted"/>
<dbReference type="EMBL" id="CAJNNW010025905">
    <property type="protein sequence ID" value="CAE8680905.1"/>
    <property type="molecule type" value="Genomic_DNA"/>
</dbReference>
<reference evidence="1" key="1">
    <citation type="submission" date="2021-02" db="EMBL/GenBank/DDBJ databases">
        <authorList>
            <person name="Dougan E. K."/>
            <person name="Rhodes N."/>
            <person name="Thang M."/>
            <person name="Chan C."/>
        </authorList>
    </citation>
    <scope>NUCLEOTIDE SEQUENCE</scope>
</reference>
<evidence type="ECO:0000313" key="1">
    <source>
        <dbReference type="EMBL" id="CAE8680905.1"/>
    </source>
</evidence>
<protein>
    <submittedName>
        <fullName evidence="1">Uncharacterized protein</fullName>
    </submittedName>
</protein>
<evidence type="ECO:0000313" key="2">
    <source>
        <dbReference type="Proteomes" id="UP000626109"/>
    </source>
</evidence>
<name>A0A813JIJ6_POLGL</name>
<dbReference type="AlphaFoldDB" id="A0A813JIJ6"/>
<dbReference type="Proteomes" id="UP000626109">
    <property type="component" value="Unassembled WGS sequence"/>
</dbReference>
<organism evidence="1 2">
    <name type="scientific">Polarella glacialis</name>
    <name type="common">Dinoflagellate</name>
    <dbReference type="NCBI Taxonomy" id="89957"/>
    <lineage>
        <taxon>Eukaryota</taxon>
        <taxon>Sar</taxon>
        <taxon>Alveolata</taxon>
        <taxon>Dinophyceae</taxon>
        <taxon>Suessiales</taxon>
        <taxon>Suessiaceae</taxon>
        <taxon>Polarella</taxon>
    </lineage>
</organism>
<accession>A0A813JIJ6</accession>
<comment type="caution">
    <text evidence="1">The sequence shown here is derived from an EMBL/GenBank/DDBJ whole genome shotgun (WGS) entry which is preliminary data.</text>
</comment>
<feature type="non-terminal residue" evidence="1">
    <location>
        <position position="127"/>
    </location>
</feature>